<dbReference type="NCBIfam" id="TIGR04183">
    <property type="entry name" value="Por_Secre_tail"/>
    <property type="match status" value="1"/>
</dbReference>
<protein>
    <submittedName>
        <fullName evidence="4">T9SS type A sorting domain-containing protein</fullName>
    </submittedName>
</protein>
<dbReference type="Pfam" id="PF18962">
    <property type="entry name" value="Por_Secre_tail"/>
    <property type="match status" value="1"/>
</dbReference>
<evidence type="ECO:0000313" key="5">
    <source>
        <dbReference type="Proteomes" id="UP000319175"/>
    </source>
</evidence>
<keyword evidence="5" id="KW-1185">Reference proteome</keyword>
<name>A0A501Q880_9FLAO</name>
<dbReference type="RefSeq" id="WP_140000698.1">
    <property type="nucleotide sequence ID" value="NZ_VFJE01000054.1"/>
</dbReference>
<dbReference type="InterPro" id="IPR026444">
    <property type="entry name" value="Secre_tail"/>
</dbReference>
<evidence type="ECO:0000256" key="2">
    <source>
        <dbReference type="SAM" id="SignalP"/>
    </source>
</evidence>
<reference evidence="4 5" key="2">
    <citation type="submission" date="2019-06" db="EMBL/GenBank/DDBJ databases">
        <authorList>
            <person name="Seo Y."/>
        </authorList>
    </citation>
    <scope>NUCLEOTIDE SEQUENCE [LARGE SCALE GENOMIC DNA]</scope>
    <source>
        <strain evidence="4 5">MaA-Y11</strain>
    </source>
</reference>
<evidence type="ECO:0000259" key="3">
    <source>
        <dbReference type="Pfam" id="PF18962"/>
    </source>
</evidence>
<keyword evidence="1 2" id="KW-0732">Signal</keyword>
<dbReference type="Gene3D" id="2.60.120.200">
    <property type="match status" value="1"/>
</dbReference>
<accession>A0A501Q880</accession>
<feature type="domain" description="Secretion system C-terminal sorting" evidence="3">
    <location>
        <begin position="248"/>
        <end position="319"/>
    </location>
</feature>
<gene>
    <name evidence="4" type="ORF">FJA49_09255</name>
</gene>
<evidence type="ECO:0000256" key="1">
    <source>
        <dbReference type="ARBA" id="ARBA00022729"/>
    </source>
</evidence>
<dbReference type="AlphaFoldDB" id="A0A501Q880"/>
<organism evidence="4 5">
    <name type="scientific">Flavobacterium microcysteis</name>
    <dbReference type="NCBI Taxonomy" id="2596891"/>
    <lineage>
        <taxon>Bacteria</taxon>
        <taxon>Pseudomonadati</taxon>
        <taxon>Bacteroidota</taxon>
        <taxon>Flavobacteriia</taxon>
        <taxon>Flavobacteriales</taxon>
        <taxon>Flavobacteriaceae</taxon>
        <taxon>Flavobacterium</taxon>
    </lineage>
</organism>
<comment type="caution">
    <text evidence="4">The sequence shown here is derived from an EMBL/GenBank/DDBJ whole genome shotgun (WGS) entry which is preliminary data.</text>
</comment>
<dbReference type="Proteomes" id="UP000319175">
    <property type="component" value="Unassembled WGS sequence"/>
</dbReference>
<feature type="signal peptide" evidence="2">
    <location>
        <begin position="1"/>
        <end position="20"/>
    </location>
</feature>
<reference evidence="4 5" key="1">
    <citation type="submission" date="2019-06" db="EMBL/GenBank/DDBJ databases">
        <title>Flavobacterium sp. MaA-Y11 from geoumgang.</title>
        <authorList>
            <person name="Jeong S."/>
        </authorList>
    </citation>
    <scope>NUCLEOTIDE SEQUENCE [LARGE SCALE GENOMIC DNA]</scope>
    <source>
        <strain evidence="4 5">MaA-Y11</strain>
    </source>
</reference>
<dbReference type="NCBIfam" id="NF038128">
    <property type="entry name" value="choice_anch_J"/>
    <property type="match status" value="1"/>
</dbReference>
<proteinExistence type="predicted"/>
<feature type="chain" id="PRO_5021434612" evidence="2">
    <location>
        <begin position="21"/>
        <end position="321"/>
    </location>
</feature>
<dbReference type="EMBL" id="VFJE01000054">
    <property type="protein sequence ID" value="TPD68246.1"/>
    <property type="molecule type" value="Genomic_DNA"/>
</dbReference>
<dbReference type="OrthoDB" id="1405746at2"/>
<sequence>MKKTLLSILFLSAALGSANGQVVFGFGFDGTDQAMDAAGWSRTNQSNPATTVVWGNADYDVPLPANQAIFGGTSPQGQTGGVNSFAVVNYASTGVFDPEEDDYVGSGNISNWLITPAITVANGDVVSFYTRKGTDGANDYADRLELRMSTAATHTNPSGGATDVGSFTTVGVTVNPTLATGFVYPKTWTKYSFTVSGLSGATAVKFAFRYFVTNGGPEGSNSDIIGIDTFSVDRTLSTNDFLANNFSIYPNPTTGIINVNSKNNTAINSIQVTDLNGRVVKTLARDGVHETQVNIADLTSGMYFLNVQTDLGSGSSKIIKN</sequence>
<evidence type="ECO:0000313" key="4">
    <source>
        <dbReference type="EMBL" id="TPD68246.1"/>
    </source>
</evidence>